<gene>
    <name evidence="2" type="ORF">CDL15_Pgr005012</name>
    <name evidence="3" type="ORF">CRG98_036075</name>
</gene>
<evidence type="ECO:0000256" key="1">
    <source>
        <dbReference type="SAM" id="MobiDB-lite"/>
    </source>
</evidence>
<reference evidence="4" key="1">
    <citation type="journal article" date="2017" name="Plant J.">
        <title>The pomegranate (Punica granatum L.) genome and the genomics of punicalagin biosynthesis.</title>
        <authorList>
            <person name="Qin G."/>
            <person name="Xu C."/>
            <person name="Ming R."/>
            <person name="Tang H."/>
            <person name="Guyot R."/>
            <person name="Kramer E.M."/>
            <person name="Hu Y."/>
            <person name="Yi X."/>
            <person name="Qi Y."/>
            <person name="Xu X."/>
            <person name="Gao Z."/>
            <person name="Pan H."/>
            <person name="Jian J."/>
            <person name="Tian Y."/>
            <person name="Yue Z."/>
            <person name="Xu Y."/>
        </authorList>
    </citation>
    <scope>NUCLEOTIDE SEQUENCE [LARGE SCALE GENOMIC DNA]</scope>
    <source>
        <strain evidence="4">cv. Dabenzi</strain>
    </source>
</reference>
<keyword evidence="5" id="KW-1185">Reference proteome</keyword>
<feature type="compositionally biased region" description="Low complexity" evidence="1">
    <location>
        <begin position="29"/>
        <end position="40"/>
    </location>
</feature>
<evidence type="ECO:0000313" key="2">
    <source>
        <dbReference type="EMBL" id="OWM87121.1"/>
    </source>
</evidence>
<dbReference type="Proteomes" id="UP000233551">
    <property type="component" value="Unassembled WGS sequence"/>
</dbReference>
<sequence>MSVKKTLSLTRLETKKTAMAPMKVKKTRSLTGSSETSDSSHGSKKPRKDSKQCFSFMREITIEPEGARSLAKVDSGKLKAEIVRWAKRVVLYARQVSGRIGRSMTMSSRTGSSNESRP</sequence>
<dbReference type="EMBL" id="MTKT01000849">
    <property type="protein sequence ID" value="OWM87121.1"/>
    <property type="molecule type" value="Genomic_DNA"/>
</dbReference>
<proteinExistence type="predicted"/>
<feature type="compositionally biased region" description="Low complexity" evidence="1">
    <location>
        <begin position="101"/>
        <end position="118"/>
    </location>
</feature>
<name>A0A218XRG9_PUNGR</name>
<evidence type="ECO:0000313" key="5">
    <source>
        <dbReference type="Proteomes" id="UP000233551"/>
    </source>
</evidence>
<dbReference type="Proteomes" id="UP000197138">
    <property type="component" value="Unassembled WGS sequence"/>
</dbReference>
<feature type="region of interest" description="Disordered" evidence="1">
    <location>
        <begin position="1"/>
        <end position="52"/>
    </location>
</feature>
<dbReference type="AlphaFoldDB" id="A0A218XRG9"/>
<feature type="compositionally biased region" description="Polar residues" evidence="1">
    <location>
        <begin position="1"/>
        <end position="11"/>
    </location>
</feature>
<feature type="region of interest" description="Disordered" evidence="1">
    <location>
        <begin position="98"/>
        <end position="118"/>
    </location>
</feature>
<reference evidence="2" key="2">
    <citation type="submission" date="2017-06" db="EMBL/GenBank/DDBJ databases">
        <title>The pomegranate genome and the genomics of punicalagin biosynthesis.</title>
        <authorList>
            <person name="Xu C."/>
        </authorList>
    </citation>
    <scope>NUCLEOTIDE SEQUENCE [LARGE SCALE GENOMIC DNA]</scope>
    <source>
        <tissue evidence="2">Fresh leaf</tissue>
    </source>
</reference>
<dbReference type="EMBL" id="PGOL01003038">
    <property type="protein sequence ID" value="PKI43540.1"/>
    <property type="molecule type" value="Genomic_DNA"/>
</dbReference>
<comment type="caution">
    <text evidence="2">The sequence shown here is derived from an EMBL/GenBank/DDBJ whole genome shotgun (WGS) entry which is preliminary data.</text>
</comment>
<dbReference type="PANTHER" id="PTHR36484">
    <property type="entry name" value="OS01G0558700 PROTEIN"/>
    <property type="match status" value="1"/>
</dbReference>
<evidence type="ECO:0000313" key="4">
    <source>
        <dbReference type="Proteomes" id="UP000197138"/>
    </source>
</evidence>
<protein>
    <submittedName>
        <fullName evidence="2">Uncharacterized protein</fullName>
    </submittedName>
</protein>
<reference evidence="3 5" key="3">
    <citation type="submission" date="2017-11" db="EMBL/GenBank/DDBJ databases">
        <title>De-novo sequencing of pomegranate (Punica granatum L.) genome.</title>
        <authorList>
            <person name="Akparov Z."/>
            <person name="Amiraslanov A."/>
            <person name="Hajiyeva S."/>
            <person name="Abbasov M."/>
            <person name="Kaur K."/>
            <person name="Hamwieh A."/>
            <person name="Solovyev V."/>
            <person name="Salamov A."/>
            <person name="Braich B."/>
            <person name="Kosarev P."/>
            <person name="Mahmoud A."/>
            <person name="Hajiyev E."/>
            <person name="Babayeva S."/>
            <person name="Izzatullayeva V."/>
            <person name="Mammadov A."/>
            <person name="Mammadov A."/>
            <person name="Sharifova S."/>
            <person name="Ojaghi J."/>
            <person name="Eynullazada K."/>
            <person name="Bayramov B."/>
            <person name="Abdulazimova A."/>
            <person name="Shahmuradov I."/>
        </authorList>
    </citation>
    <scope>NUCLEOTIDE SEQUENCE [LARGE SCALE GENOMIC DNA]</scope>
    <source>
        <strain evidence="3">AG2017</strain>
        <strain evidence="5">cv. AG2017</strain>
        <tissue evidence="3">Leaf</tissue>
    </source>
</reference>
<evidence type="ECO:0000313" key="3">
    <source>
        <dbReference type="EMBL" id="PKI43540.1"/>
    </source>
</evidence>
<dbReference type="PANTHER" id="PTHR36484:SF2">
    <property type="entry name" value="OS01G0558700 PROTEIN"/>
    <property type="match status" value="1"/>
</dbReference>
<accession>A0A218XRG9</accession>
<organism evidence="2 4">
    <name type="scientific">Punica granatum</name>
    <name type="common">Pomegranate</name>
    <dbReference type="NCBI Taxonomy" id="22663"/>
    <lineage>
        <taxon>Eukaryota</taxon>
        <taxon>Viridiplantae</taxon>
        <taxon>Streptophyta</taxon>
        <taxon>Embryophyta</taxon>
        <taxon>Tracheophyta</taxon>
        <taxon>Spermatophyta</taxon>
        <taxon>Magnoliopsida</taxon>
        <taxon>eudicotyledons</taxon>
        <taxon>Gunneridae</taxon>
        <taxon>Pentapetalae</taxon>
        <taxon>rosids</taxon>
        <taxon>malvids</taxon>
        <taxon>Myrtales</taxon>
        <taxon>Lythraceae</taxon>
        <taxon>Punica</taxon>
    </lineage>
</organism>